<protein>
    <recommendedName>
        <fullName evidence="2">DUF4110 domain-containing protein</fullName>
    </recommendedName>
</protein>
<dbReference type="InterPro" id="IPR015915">
    <property type="entry name" value="Kelch-typ_b-propeller"/>
</dbReference>
<gene>
    <name evidence="3" type="ORF">ADEAN_000006100</name>
</gene>
<dbReference type="PANTHER" id="PTHR46063:SF1">
    <property type="entry name" value="KELCH DOMAIN-CONTAINING PROTEIN 4"/>
    <property type="match status" value="1"/>
</dbReference>
<dbReference type="InterPro" id="IPR052588">
    <property type="entry name" value="Kelch_domain_protein"/>
</dbReference>
<evidence type="ECO:0000313" key="4">
    <source>
        <dbReference type="Proteomes" id="UP000515908"/>
    </source>
</evidence>
<feature type="compositionally biased region" description="Basic residues" evidence="1">
    <location>
        <begin position="19"/>
        <end position="30"/>
    </location>
</feature>
<dbReference type="Gene3D" id="2.120.10.80">
    <property type="entry name" value="Kelch-type beta propeller"/>
    <property type="match status" value="2"/>
</dbReference>
<feature type="compositionally biased region" description="Low complexity" evidence="1">
    <location>
        <begin position="394"/>
        <end position="407"/>
    </location>
</feature>
<feature type="compositionally biased region" description="Acidic residues" evidence="1">
    <location>
        <begin position="522"/>
        <end position="559"/>
    </location>
</feature>
<feature type="region of interest" description="Disordered" evidence="1">
    <location>
        <begin position="1"/>
        <end position="51"/>
    </location>
</feature>
<dbReference type="PANTHER" id="PTHR46063">
    <property type="entry name" value="KELCH DOMAIN-CONTAINING PROTEIN"/>
    <property type="match status" value="1"/>
</dbReference>
<evidence type="ECO:0000313" key="3">
    <source>
        <dbReference type="EMBL" id="CAD2212649.1"/>
    </source>
</evidence>
<accession>A0A7G2BYH8</accession>
<dbReference type="SUPFAM" id="SSF117281">
    <property type="entry name" value="Kelch motif"/>
    <property type="match status" value="2"/>
</dbReference>
<dbReference type="Pfam" id="PF24681">
    <property type="entry name" value="Kelch_KLHDC2_KLHL20_DRC7"/>
    <property type="match status" value="1"/>
</dbReference>
<dbReference type="InterPro" id="IPR025183">
    <property type="entry name" value="DUF4110"/>
</dbReference>
<feature type="region of interest" description="Disordered" evidence="1">
    <location>
        <begin position="522"/>
        <end position="563"/>
    </location>
</feature>
<proteinExistence type="predicted"/>
<dbReference type="OrthoDB" id="4447at2759"/>
<feature type="compositionally biased region" description="Basic residues" evidence="1">
    <location>
        <begin position="1"/>
        <end position="10"/>
    </location>
</feature>
<reference evidence="3 4" key="1">
    <citation type="submission" date="2020-08" db="EMBL/GenBank/DDBJ databases">
        <authorList>
            <person name="Newling K."/>
            <person name="Davey J."/>
            <person name="Forrester S."/>
        </authorList>
    </citation>
    <scope>NUCLEOTIDE SEQUENCE [LARGE SCALE GENOMIC DNA]</scope>
    <source>
        <strain evidence="4">Crithidia deanei Carvalho (ATCC PRA-265)</strain>
    </source>
</reference>
<dbReference type="AlphaFoldDB" id="A0A7G2BYH8"/>
<dbReference type="Pfam" id="PF13422">
    <property type="entry name" value="DUF4110"/>
    <property type="match status" value="1"/>
</dbReference>
<feature type="domain" description="DUF4110" evidence="2">
    <location>
        <begin position="607"/>
        <end position="695"/>
    </location>
</feature>
<keyword evidence="4" id="KW-1185">Reference proteome</keyword>
<organism evidence="3 4">
    <name type="scientific">Angomonas deanei</name>
    <dbReference type="NCBI Taxonomy" id="59799"/>
    <lineage>
        <taxon>Eukaryota</taxon>
        <taxon>Discoba</taxon>
        <taxon>Euglenozoa</taxon>
        <taxon>Kinetoplastea</taxon>
        <taxon>Metakinetoplastina</taxon>
        <taxon>Trypanosomatida</taxon>
        <taxon>Trypanosomatidae</taxon>
        <taxon>Strigomonadinae</taxon>
        <taxon>Angomonas</taxon>
    </lineage>
</organism>
<dbReference type="EMBL" id="LR877145">
    <property type="protein sequence ID" value="CAD2212649.1"/>
    <property type="molecule type" value="Genomic_DNA"/>
</dbReference>
<dbReference type="VEuPathDB" id="TriTrypDB:ADEAN_000006100"/>
<sequence>MGKGRDKRKKKEDPEKAVKRAARQLHKLNKGKQESDAPAGFNNEEAPEVTLKKIEKQQKKLKRTEEVPNVAPPTARVNVVLLPHPERPTDLVVFGGELWNGEVTEVYNDTYIFNTKKNSWSRINTPVNPMPRSSSQGVVYKHFIILFGGEFVSQSQSQYHHFRDVWRFDSQKSEWEELKALKGGPSARSGHRMVLWKRNAVVFGGFYDNAQECRYFDDLWILSQLDDVGKWQKVEVPSFSRPCPRSGHSLSLHENTLFVYGGYSTEKFNRFKKSEATVHHDLWMIDLSQVGSASVDSPVRWRKIKLGGIPPPIRAGVSSCFKDKKMYLFGGVVDVESPGGKVVSTFCNDLSVFHMDIERFFPIILSGKKRNDQSGPRKVVHDLEAELEELQLLAGKGSSSDSGSDSNTDSDDEDGVEKKDCEMKESFETRKNGAIYPHRRMDAAMTILGNSLYIYGGQFESGLKEITMSDLFRLNLNRNDTYEVLLSYDLSTNMWVGKEEESDNNSWESGSTVVSAAFDMDYLDDDDDDEEDDDEERDEVDFGEIPDEIQLDEGDDGEEAPQAIPANMDETGATLSHGDVADAITRIKGKKGLQVHKEQLLAQLSDSSIVPTPKRDDDFASFWDKTGTFWLDMARESSSESLTEKKLSKCAKLFAKQRFSEAKELLEQLHLVEEREIEEARFFRERRLQKEKEWEAYEREQQLNEEQEAQQDSHEVAPPQDS</sequence>
<feature type="region of interest" description="Disordered" evidence="1">
    <location>
        <begin position="698"/>
        <end position="722"/>
    </location>
</feature>
<feature type="region of interest" description="Disordered" evidence="1">
    <location>
        <begin position="394"/>
        <end position="423"/>
    </location>
</feature>
<dbReference type="Proteomes" id="UP000515908">
    <property type="component" value="Chromosome 01"/>
</dbReference>
<evidence type="ECO:0000259" key="2">
    <source>
        <dbReference type="Pfam" id="PF13422"/>
    </source>
</evidence>
<name>A0A7G2BYH8_9TRYP</name>
<evidence type="ECO:0000256" key="1">
    <source>
        <dbReference type="SAM" id="MobiDB-lite"/>
    </source>
</evidence>